<dbReference type="AlphaFoldDB" id="A0A7R9BIB0"/>
<reference evidence="11" key="1">
    <citation type="submission" date="2020-11" db="EMBL/GenBank/DDBJ databases">
        <authorList>
            <person name="Tran Van P."/>
        </authorList>
    </citation>
    <scope>NUCLEOTIDE SEQUENCE</scope>
</reference>
<evidence type="ECO:0000256" key="4">
    <source>
        <dbReference type="ARBA" id="ARBA00023136"/>
    </source>
</evidence>
<dbReference type="Pfam" id="PF01833">
    <property type="entry name" value="TIG"/>
    <property type="match status" value="1"/>
</dbReference>
<feature type="chain" id="PRO_5036210020" description="Sushi domain-containing protein" evidence="7">
    <location>
        <begin position="42"/>
        <end position="696"/>
    </location>
</feature>
<keyword evidence="2" id="KW-0812">Transmembrane</keyword>
<dbReference type="CDD" id="cd00033">
    <property type="entry name" value="CCP"/>
    <property type="match status" value="1"/>
</dbReference>
<dbReference type="SMART" id="SM00723">
    <property type="entry name" value="AMOP"/>
    <property type="match status" value="1"/>
</dbReference>
<feature type="disulfide bond" evidence="6">
    <location>
        <begin position="617"/>
        <end position="644"/>
    </location>
</feature>
<comment type="subcellular location">
    <subcellularLocation>
        <location evidence="1">Membrane</location>
    </subcellularLocation>
</comment>
<dbReference type="InterPro" id="IPR002909">
    <property type="entry name" value="IPT_dom"/>
</dbReference>
<dbReference type="PROSITE" id="PS51233">
    <property type="entry name" value="VWFD"/>
    <property type="match status" value="1"/>
</dbReference>
<dbReference type="Gene3D" id="2.10.70.10">
    <property type="entry name" value="Complement Module, domain 1"/>
    <property type="match status" value="1"/>
</dbReference>
<dbReference type="PANTHER" id="PTHR13802:SF59">
    <property type="entry name" value="SUSHI DOMAIN-CONTAINING PROTEIN 2"/>
    <property type="match status" value="1"/>
</dbReference>
<accession>A0A7R9BIB0</accession>
<evidence type="ECO:0000256" key="3">
    <source>
        <dbReference type="ARBA" id="ARBA00022989"/>
    </source>
</evidence>
<evidence type="ECO:0008006" key="13">
    <source>
        <dbReference type="Google" id="ProtNLM"/>
    </source>
</evidence>
<evidence type="ECO:0000259" key="9">
    <source>
        <dbReference type="PROSITE" id="PS50923"/>
    </source>
</evidence>
<evidence type="ECO:0000259" key="8">
    <source>
        <dbReference type="PROSITE" id="PS50856"/>
    </source>
</evidence>
<keyword evidence="3" id="KW-1133">Transmembrane helix</keyword>
<feature type="domain" description="AMOP" evidence="8">
    <location>
        <begin position="172"/>
        <end position="333"/>
    </location>
</feature>
<keyword evidence="12" id="KW-1185">Reference proteome</keyword>
<name>A0A7R9BIB0_9CRUS</name>
<keyword evidence="5 6" id="KW-1015">Disulfide bond</keyword>
<gene>
    <name evidence="11" type="ORF">NMOB1V02_LOCUS3660</name>
</gene>
<dbReference type="Proteomes" id="UP000678499">
    <property type="component" value="Unassembled WGS sequence"/>
</dbReference>
<comment type="caution">
    <text evidence="6">Lacks conserved residue(s) required for the propagation of feature annotation.</text>
</comment>
<dbReference type="PROSITE" id="PS50923">
    <property type="entry name" value="SUSHI"/>
    <property type="match status" value="1"/>
</dbReference>
<evidence type="ECO:0000256" key="5">
    <source>
        <dbReference type="ARBA" id="ARBA00023157"/>
    </source>
</evidence>
<dbReference type="InterPro" id="IPR000436">
    <property type="entry name" value="Sushi_SCR_CCP_dom"/>
</dbReference>
<dbReference type="GO" id="GO:0016020">
    <property type="term" value="C:membrane"/>
    <property type="evidence" value="ECO:0007669"/>
    <property type="project" value="UniProtKB-SubCell"/>
</dbReference>
<evidence type="ECO:0000256" key="1">
    <source>
        <dbReference type="ARBA" id="ARBA00004370"/>
    </source>
</evidence>
<dbReference type="PROSITE" id="PS50856">
    <property type="entry name" value="AMOP"/>
    <property type="match status" value="1"/>
</dbReference>
<dbReference type="OrthoDB" id="6406881at2759"/>
<evidence type="ECO:0000313" key="12">
    <source>
        <dbReference type="Proteomes" id="UP000678499"/>
    </source>
</evidence>
<dbReference type="PANTHER" id="PTHR13802">
    <property type="entry name" value="MUCIN 4-RELATED"/>
    <property type="match status" value="1"/>
</dbReference>
<evidence type="ECO:0000313" key="11">
    <source>
        <dbReference type="EMBL" id="CAD7275874.1"/>
    </source>
</evidence>
<organism evidence="11">
    <name type="scientific">Notodromas monacha</name>
    <dbReference type="NCBI Taxonomy" id="399045"/>
    <lineage>
        <taxon>Eukaryota</taxon>
        <taxon>Metazoa</taxon>
        <taxon>Ecdysozoa</taxon>
        <taxon>Arthropoda</taxon>
        <taxon>Crustacea</taxon>
        <taxon>Oligostraca</taxon>
        <taxon>Ostracoda</taxon>
        <taxon>Podocopa</taxon>
        <taxon>Podocopida</taxon>
        <taxon>Cypridocopina</taxon>
        <taxon>Cypridoidea</taxon>
        <taxon>Cyprididae</taxon>
        <taxon>Notodromas</taxon>
    </lineage>
</organism>
<dbReference type="InterPro" id="IPR051495">
    <property type="entry name" value="Epithelial_Barrier/Signaling"/>
</dbReference>
<feature type="signal peptide" evidence="7">
    <location>
        <begin position="1"/>
        <end position="41"/>
    </location>
</feature>
<dbReference type="SUPFAM" id="SSF57535">
    <property type="entry name" value="Complement control module/SCR domain"/>
    <property type="match status" value="1"/>
</dbReference>
<evidence type="ECO:0000259" key="10">
    <source>
        <dbReference type="PROSITE" id="PS51233"/>
    </source>
</evidence>
<evidence type="ECO:0000256" key="6">
    <source>
        <dbReference type="PROSITE-ProRule" id="PRU00302"/>
    </source>
</evidence>
<dbReference type="InterPro" id="IPR001846">
    <property type="entry name" value="VWF_type-D"/>
</dbReference>
<keyword evidence="4" id="KW-0472">Membrane</keyword>
<dbReference type="SMART" id="SM00216">
    <property type="entry name" value="VWD"/>
    <property type="match status" value="1"/>
</dbReference>
<dbReference type="EMBL" id="OA882535">
    <property type="protein sequence ID" value="CAD7275874.1"/>
    <property type="molecule type" value="Genomic_DNA"/>
</dbReference>
<feature type="domain" description="Sushi" evidence="9">
    <location>
        <begin position="594"/>
        <end position="646"/>
    </location>
</feature>
<feature type="domain" description="VWFD" evidence="10">
    <location>
        <begin position="345"/>
        <end position="517"/>
    </location>
</feature>
<protein>
    <recommendedName>
        <fullName evidence="13">Sushi domain-containing protein</fullName>
    </recommendedName>
</protein>
<dbReference type="InterPro" id="IPR005533">
    <property type="entry name" value="AMOP_dom"/>
</dbReference>
<evidence type="ECO:0000256" key="7">
    <source>
        <dbReference type="SAM" id="SignalP"/>
    </source>
</evidence>
<evidence type="ECO:0000256" key="2">
    <source>
        <dbReference type="ARBA" id="ARBA00022692"/>
    </source>
</evidence>
<keyword evidence="7" id="KW-0732">Signal</keyword>
<dbReference type="Pfam" id="PF00084">
    <property type="entry name" value="Sushi"/>
    <property type="match status" value="1"/>
</dbReference>
<dbReference type="EMBL" id="CAJPEX010000498">
    <property type="protein sequence ID" value="CAG0916026.1"/>
    <property type="molecule type" value="Genomic_DNA"/>
</dbReference>
<sequence>MMTIKPRRASAAADGQQTFSLSLLLLLLLGLHQHLLPGVDSACTGKPKTPAISVYGGGKAEFTVSGCTSFAANDKLRCYFDGNQATFTYGIAASATLVSCTTPQINRVDKMVSVQVAKDSAPTTVLFTTSVSVMEEPHNAATLEYTQTSDTVKVKSRGRRLYSTVSSFLERMWKDTQVTCTGWDSSAPAAPTDVLPCPPTERQARFDTNFYRVSYNVNFYHPGSTRCYRSTRYAPASRGGQQCCYTSNDDMNCSNRGGGWVLHTSPRYQYWTHVRNDMVPWYACCTDTHYTATVVVDKSSWFTNLWNTYIRQKASGEVTLSLAERCAIFYKKRPSHCGHRWVRRRRARGRGDPHIVTFDGLEYTFNGWGEYWYTSATANADTACQIQVQVSGTSRDTFEVLIDQVAVDWTQLPADTSSTSAGNIVVTRDSATSSFLLTADDVAINVTKGPGGVLTITGDLGDAYSGKVRGLGGNANGNIDDEMQTPTGETKVTDRNSLADIHANFGETWRIALDTQSFMAYPSGKTFTDYNGSTQKTYAPSFVKVTASGDATCGSNAACAYDLTTTGSTAVAGETKTQDESAAKAATSLNENVVLCPVKPELNLPHYYVGQTYTKTCAANEKLVGDPTVRCDADGTWKEPLSACAPNPFPAAVTSLLSIAGPISQRNEMFTTAGNGVSPVPESVSLTPGDILMFRW</sequence>
<dbReference type="Pfam" id="PF00094">
    <property type="entry name" value="VWD"/>
    <property type="match status" value="1"/>
</dbReference>
<proteinExistence type="predicted"/>
<dbReference type="InterPro" id="IPR035976">
    <property type="entry name" value="Sushi/SCR/CCP_sf"/>
</dbReference>
<keyword evidence="6" id="KW-0768">Sushi</keyword>